<keyword evidence="5 8" id="KW-0812">Transmembrane</keyword>
<keyword evidence="3 8" id="KW-0813">Transport</keyword>
<name>A0A348AGZ3_9FIRM</name>
<dbReference type="OrthoDB" id="9803416at2"/>
<evidence type="ECO:0000313" key="9">
    <source>
        <dbReference type="EMBL" id="BBB90341.1"/>
    </source>
</evidence>
<evidence type="ECO:0000256" key="4">
    <source>
        <dbReference type="ARBA" id="ARBA00022475"/>
    </source>
</evidence>
<gene>
    <name evidence="8 9" type="primary">corA</name>
    <name evidence="9" type="ORF">MAMMFC1_00989</name>
</gene>
<reference evidence="9 10" key="1">
    <citation type="journal article" date="2018" name="Int. J. Syst. Evol. Microbiol.">
        <title>Methylomusa anaerophila gen. nov., sp. nov., an anaerobic methanol-utilizing bacterium isolated from a microbial fuel cell.</title>
        <authorList>
            <person name="Amano N."/>
            <person name="Yamamuro A."/>
            <person name="Miyahara M."/>
            <person name="Kouzuma A."/>
            <person name="Abe T."/>
            <person name="Watanabe K."/>
        </authorList>
    </citation>
    <scope>NUCLEOTIDE SEQUENCE [LARGE SCALE GENOMIC DNA]</scope>
    <source>
        <strain evidence="9 10">MMFC1</strain>
    </source>
</reference>
<dbReference type="CDD" id="cd12828">
    <property type="entry name" value="TmCorA-like_1"/>
    <property type="match status" value="1"/>
</dbReference>
<dbReference type="PANTHER" id="PTHR46494:SF1">
    <property type="entry name" value="CORA FAMILY METAL ION TRANSPORTER (EUROFUNG)"/>
    <property type="match status" value="1"/>
</dbReference>
<sequence>MAGNRKPLARKVGLPPGTMLYVGDTRSEQVHIHVIEYSADQVKDYPIHTVKDLESIKNSDSGLIKWIKVDGLSNVKMIEQIGQVFCIHPLVLEDIVNTNQRPKLEDYGDYLYVVLQSLTGVTAQGVLQSAQISLILGKDLLISFQETGPEQPDIFNSIKERIDGGRGRLRRFGPDYLLYALMDTVVDHYYVVLEHIGDNIEEMEEIIVNSPGPELLRRIYDLKHEMLTIRRAVWPLREVIGSLDREEAALIQDSTHIYMRDVYDHTIQVLETVEIYRDMLSGMLDIYLSSISNRMSEIMKMLTIISTIFIPLTFIAGVYGMNFVNMPELQWEYGYYLVWVVMLGISLYMIRYFYRRGWL</sequence>
<dbReference type="InterPro" id="IPR045861">
    <property type="entry name" value="CorA_cytoplasmic_dom"/>
</dbReference>
<evidence type="ECO:0000256" key="8">
    <source>
        <dbReference type="RuleBase" id="RU362010"/>
    </source>
</evidence>
<dbReference type="GO" id="GO:0005886">
    <property type="term" value="C:plasma membrane"/>
    <property type="evidence" value="ECO:0007669"/>
    <property type="project" value="UniProtKB-SubCell"/>
</dbReference>
<dbReference type="EMBL" id="AP018449">
    <property type="protein sequence ID" value="BBB90341.1"/>
    <property type="molecule type" value="Genomic_DNA"/>
</dbReference>
<dbReference type="SUPFAM" id="SSF143865">
    <property type="entry name" value="CorA soluble domain-like"/>
    <property type="match status" value="1"/>
</dbReference>
<accession>A0A348AGZ3</accession>
<dbReference type="InterPro" id="IPR045863">
    <property type="entry name" value="CorA_TM1_TM2"/>
</dbReference>
<evidence type="ECO:0000256" key="6">
    <source>
        <dbReference type="ARBA" id="ARBA00022989"/>
    </source>
</evidence>
<evidence type="ECO:0000313" key="10">
    <source>
        <dbReference type="Proteomes" id="UP000276437"/>
    </source>
</evidence>
<evidence type="ECO:0000256" key="5">
    <source>
        <dbReference type="ARBA" id="ARBA00022692"/>
    </source>
</evidence>
<organism evidence="9 10">
    <name type="scientific">Methylomusa anaerophila</name>
    <dbReference type="NCBI Taxonomy" id="1930071"/>
    <lineage>
        <taxon>Bacteria</taxon>
        <taxon>Bacillati</taxon>
        <taxon>Bacillota</taxon>
        <taxon>Negativicutes</taxon>
        <taxon>Selenomonadales</taxon>
        <taxon>Sporomusaceae</taxon>
        <taxon>Methylomusa</taxon>
    </lineage>
</organism>
<comment type="similarity">
    <text evidence="2 8">Belongs to the CorA metal ion transporter (MIT) (TC 1.A.35) family.</text>
</comment>
<dbReference type="GO" id="GO:0015095">
    <property type="term" value="F:magnesium ion transmembrane transporter activity"/>
    <property type="evidence" value="ECO:0007669"/>
    <property type="project" value="UniProtKB-UniRule"/>
</dbReference>
<dbReference type="NCBIfam" id="TIGR00383">
    <property type="entry name" value="corA"/>
    <property type="match status" value="1"/>
</dbReference>
<feature type="transmembrane region" description="Helical" evidence="8">
    <location>
        <begin position="301"/>
        <end position="321"/>
    </location>
</feature>
<dbReference type="AlphaFoldDB" id="A0A348AGZ3"/>
<dbReference type="InterPro" id="IPR002523">
    <property type="entry name" value="MgTranspt_CorA/ZnTranspt_ZntB"/>
</dbReference>
<dbReference type="FunFam" id="1.20.58.340:FF:000012">
    <property type="entry name" value="Magnesium transport protein CorA"/>
    <property type="match status" value="1"/>
</dbReference>
<protein>
    <recommendedName>
        <fullName evidence="8">Magnesium transport protein CorA</fullName>
    </recommendedName>
</protein>
<evidence type="ECO:0000256" key="7">
    <source>
        <dbReference type="ARBA" id="ARBA00023136"/>
    </source>
</evidence>
<keyword evidence="8" id="KW-0460">Magnesium</keyword>
<comment type="function">
    <text evidence="8">Mediates influx of magnesium ions.</text>
</comment>
<evidence type="ECO:0000256" key="1">
    <source>
        <dbReference type="ARBA" id="ARBA00004651"/>
    </source>
</evidence>
<dbReference type="Gene3D" id="1.20.58.340">
    <property type="entry name" value="Magnesium transport protein CorA, transmembrane region"/>
    <property type="match status" value="2"/>
</dbReference>
<keyword evidence="8" id="KW-0406">Ion transport</keyword>
<keyword evidence="4 8" id="KW-1003">Cell membrane</keyword>
<dbReference type="GO" id="GO:0015087">
    <property type="term" value="F:cobalt ion transmembrane transporter activity"/>
    <property type="evidence" value="ECO:0007669"/>
    <property type="project" value="UniProtKB-UniRule"/>
</dbReference>
<dbReference type="GO" id="GO:0000287">
    <property type="term" value="F:magnesium ion binding"/>
    <property type="evidence" value="ECO:0007669"/>
    <property type="project" value="TreeGrafter"/>
</dbReference>
<keyword evidence="7 8" id="KW-0472">Membrane</keyword>
<dbReference type="PANTHER" id="PTHR46494">
    <property type="entry name" value="CORA FAMILY METAL ION TRANSPORTER (EUROFUNG)"/>
    <property type="match status" value="1"/>
</dbReference>
<feature type="transmembrane region" description="Helical" evidence="8">
    <location>
        <begin position="333"/>
        <end position="354"/>
    </location>
</feature>
<keyword evidence="10" id="KW-1185">Reference proteome</keyword>
<dbReference type="SUPFAM" id="SSF144083">
    <property type="entry name" value="Magnesium transport protein CorA, transmembrane region"/>
    <property type="match status" value="1"/>
</dbReference>
<dbReference type="GO" id="GO:0050897">
    <property type="term" value="F:cobalt ion binding"/>
    <property type="evidence" value="ECO:0007669"/>
    <property type="project" value="TreeGrafter"/>
</dbReference>
<evidence type="ECO:0000256" key="2">
    <source>
        <dbReference type="ARBA" id="ARBA00009765"/>
    </source>
</evidence>
<keyword evidence="6 8" id="KW-1133">Transmembrane helix</keyword>
<proteinExistence type="inferred from homology"/>
<evidence type="ECO:0000256" key="3">
    <source>
        <dbReference type="ARBA" id="ARBA00022448"/>
    </source>
</evidence>
<dbReference type="RefSeq" id="WP_126306976.1">
    <property type="nucleotide sequence ID" value="NZ_AP018449.1"/>
</dbReference>
<dbReference type="Pfam" id="PF01544">
    <property type="entry name" value="CorA"/>
    <property type="match status" value="1"/>
</dbReference>
<comment type="subcellular location">
    <subcellularLocation>
        <location evidence="1">Cell membrane</location>
        <topology evidence="1">Multi-pass membrane protein</topology>
    </subcellularLocation>
    <subcellularLocation>
        <location evidence="8">Membrane</location>
        <topology evidence="8">Multi-pass membrane protein</topology>
    </subcellularLocation>
</comment>
<dbReference type="Gene3D" id="3.30.460.20">
    <property type="entry name" value="CorA soluble domain-like"/>
    <property type="match status" value="1"/>
</dbReference>
<dbReference type="KEGG" id="mana:MAMMFC1_00989"/>
<dbReference type="Proteomes" id="UP000276437">
    <property type="component" value="Chromosome"/>
</dbReference>
<dbReference type="InterPro" id="IPR004488">
    <property type="entry name" value="Mg/Co-transport_prot_CorA"/>
</dbReference>